<evidence type="ECO:0000256" key="1">
    <source>
        <dbReference type="SAM" id="MobiDB-lite"/>
    </source>
</evidence>
<dbReference type="Proteomes" id="UP001501585">
    <property type="component" value="Unassembled WGS sequence"/>
</dbReference>
<keyword evidence="3" id="KW-1185">Reference proteome</keyword>
<organism evidence="2 3">
    <name type="scientific">Nocardiopsis rhodophaea</name>
    <dbReference type="NCBI Taxonomy" id="280238"/>
    <lineage>
        <taxon>Bacteria</taxon>
        <taxon>Bacillati</taxon>
        <taxon>Actinomycetota</taxon>
        <taxon>Actinomycetes</taxon>
        <taxon>Streptosporangiales</taxon>
        <taxon>Nocardiopsidaceae</taxon>
        <taxon>Nocardiopsis</taxon>
    </lineage>
</organism>
<proteinExistence type="predicted"/>
<evidence type="ECO:0000313" key="3">
    <source>
        <dbReference type="Proteomes" id="UP001501585"/>
    </source>
</evidence>
<name>A0ABN2T1C1_9ACTN</name>
<reference evidence="2 3" key="1">
    <citation type="journal article" date="2019" name="Int. J. Syst. Evol. Microbiol.">
        <title>The Global Catalogue of Microorganisms (GCM) 10K type strain sequencing project: providing services to taxonomists for standard genome sequencing and annotation.</title>
        <authorList>
            <consortium name="The Broad Institute Genomics Platform"/>
            <consortium name="The Broad Institute Genome Sequencing Center for Infectious Disease"/>
            <person name="Wu L."/>
            <person name="Ma J."/>
        </authorList>
    </citation>
    <scope>NUCLEOTIDE SEQUENCE [LARGE SCALE GENOMIC DNA]</scope>
    <source>
        <strain evidence="2 3">JCM 15313</strain>
    </source>
</reference>
<feature type="region of interest" description="Disordered" evidence="1">
    <location>
        <begin position="1"/>
        <end position="29"/>
    </location>
</feature>
<protein>
    <submittedName>
        <fullName evidence="2">Uncharacterized protein</fullName>
    </submittedName>
</protein>
<gene>
    <name evidence="2" type="ORF">GCM10009799_24220</name>
</gene>
<comment type="caution">
    <text evidence="2">The sequence shown here is derived from an EMBL/GenBank/DDBJ whole genome shotgun (WGS) entry which is preliminary data.</text>
</comment>
<evidence type="ECO:0000313" key="2">
    <source>
        <dbReference type="EMBL" id="GAA1996562.1"/>
    </source>
</evidence>
<dbReference type="EMBL" id="BAAAPC010000009">
    <property type="protein sequence ID" value="GAA1996562.1"/>
    <property type="molecule type" value="Genomic_DNA"/>
</dbReference>
<sequence>MVKVGQQRRTGEHAWRQAGNGLESGGDATGVGHYADHQLNFLVVQVLGQLLGWRGHAALGGVLSLGPVPPRLE</sequence>
<accession>A0ABN2T1C1</accession>